<gene>
    <name evidence="1" type="ORF">GA0061101_10195</name>
</gene>
<evidence type="ECO:0000313" key="1">
    <source>
        <dbReference type="EMBL" id="SCB07520.1"/>
    </source>
</evidence>
<sequence length="237" mass="25872">MTDAKNADVRRKPAEQLPLAFTHDPASGRDDLLVADPLSAAVKIVDSWPHWPSPVVILAGPIGSGKSHLASIWSERCGAISIHPVAGSDAAVAAANGPVIFEDVDRLGFDDTELFHVINSVRENGTSLLMTTRLWPMSWPVTLPDLRSRLKAATVVEIGEPDEELLSQVIVKLFADRQLYIDDKLVLYIVNRMERSMSAAQLIVDRLDRLALGRGTRITRVLVAEVLNELGNSGQPD</sequence>
<dbReference type="RefSeq" id="WP_092572793.1">
    <property type="nucleotide sequence ID" value="NZ_FMAF01000001.1"/>
</dbReference>
<dbReference type="Proteomes" id="UP000199205">
    <property type="component" value="Unassembled WGS sequence"/>
</dbReference>
<organism evidence="1 2">
    <name type="scientific">Rhizobium lusitanum</name>
    <dbReference type="NCBI Taxonomy" id="293958"/>
    <lineage>
        <taxon>Bacteria</taxon>
        <taxon>Pseudomonadati</taxon>
        <taxon>Pseudomonadota</taxon>
        <taxon>Alphaproteobacteria</taxon>
        <taxon>Hyphomicrobiales</taxon>
        <taxon>Rhizobiaceae</taxon>
        <taxon>Rhizobium/Agrobacterium group</taxon>
        <taxon>Rhizobium</taxon>
    </lineage>
</organism>
<protein>
    <submittedName>
        <fullName evidence="1">DnaA protein</fullName>
    </submittedName>
</protein>
<proteinExistence type="predicted"/>
<dbReference type="AlphaFoldDB" id="A0A1C3TWA1"/>
<dbReference type="Gene3D" id="3.40.50.300">
    <property type="entry name" value="P-loop containing nucleotide triphosphate hydrolases"/>
    <property type="match status" value="1"/>
</dbReference>
<dbReference type="Gene3D" id="1.10.8.60">
    <property type="match status" value="1"/>
</dbReference>
<dbReference type="EMBL" id="FMAF01000001">
    <property type="protein sequence ID" value="SCB07520.1"/>
    <property type="molecule type" value="Genomic_DNA"/>
</dbReference>
<dbReference type="GO" id="GO:0005886">
    <property type="term" value="C:plasma membrane"/>
    <property type="evidence" value="ECO:0007669"/>
    <property type="project" value="TreeGrafter"/>
</dbReference>
<reference evidence="1 2" key="1">
    <citation type="submission" date="2016-08" db="EMBL/GenBank/DDBJ databases">
        <authorList>
            <person name="Seilhamer J.J."/>
        </authorList>
    </citation>
    <scope>NUCLEOTIDE SEQUENCE [LARGE SCALE GENOMIC DNA]</scope>
    <source>
        <strain evidence="1 2">P1-7</strain>
    </source>
</reference>
<dbReference type="SUPFAM" id="SSF52540">
    <property type="entry name" value="P-loop containing nucleoside triphosphate hydrolases"/>
    <property type="match status" value="1"/>
</dbReference>
<accession>A0A1C3TWA1</accession>
<dbReference type="PANTHER" id="PTHR30050:SF5">
    <property type="entry name" value="DNAA REGULATORY INACTIVATOR HDA"/>
    <property type="match status" value="1"/>
</dbReference>
<dbReference type="GO" id="GO:0003688">
    <property type="term" value="F:DNA replication origin binding"/>
    <property type="evidence" value="ECO:0007669"/>
    <property type="project" value="TreeGrafter"/>
</dbReference>
<name>A0A1C3TWA1_9HYPH</name>
<dbReference type="PANTHER" id="PTHR30050">
    <property type="entry name" value="CHROMOSOMAL REPLICATION INITIATOR PROTEIN DNAA"/>
    <property type="match status" value="1"/>
</dbReference>
<dbReference type="OrthoDB" id="7390113at2"/>
<evidence type="ECO:0000313" key="2">
    <source>
        <dbReference type="Proteomes" id="UP000199205"/>
    </source>
</evidence>
<dbReference type="GO" id="GO:0006270">
    <property type="term" value="P:DNA replication initiation"/>
    <property type="evidence" value="ECO:0007669"/>
    <property type="project" value="TreeGrafter"/>
</dbReference>
<dbReference type="NCBIfam" id="NF006571">
    <property type="entry name" value="PRK09087.1"/>
    <property type="match status" value="1"/>
</dbReference>
<dbReference type="InterPro" id="IPR027417">
    <property type="entry name" value="P-loop_NTPase"/>
</dbReference>